<name>A0A8J7YBA9_9EURY</name>
<accession>A0A8J7YBA9</accession>
<dbReference type="Proteomes" id="UP000766550">
    <property type="component" value="Unassembled WGS sequence"/>
</dbReference>
<keyword evidence="1" id="KW-1133">Transmembrane helix</keyword>
<feature type="transmembrane region" description="Helical" evidence="1">
    <location>
        <begin position="35"/>
        <end position="58"/>
    </location>
</feature>
<sequence>MGPPAPTRLDAAAAASVALCLLVAYYLAPGPTVQYAAWLAVFCVWMAWFVAFGARWLYAE</sequence>
<gene>
    <name evidence="2" type="ORF">KTS45_07820</name>
</gene>
<protein>
    <submittedName>
        <fullName evidence="2">Uncharacterized protein</fullName>
    </submittedName>
</protein>
<organism evidence="2 3">
    <name type="scientific">Haloarcula limicola</name>
    <dbReference type="NCBI Taxonomy" id="1429915"/>
    <lineage>
        <taxon>Archaea</taxon>
        <taxon>Methanobacteriati</taxon>
        <taxon>Methanobacteriota</taxon>
        <taxon>Stenosarchaea group</taxon>
        <taxon>Halobacteria</taxon>
        <taxon>Halobacteriales</taxon>
        <taxon>Haloarculaceae</taxon>
        <taxon>Haloarcula</taxon>
    </lineage>
</organism>
<evidence type="ECO:0000313" key="2">
    <source>
        <dbReference type="EMBL" id="MBV0924111.1"/>
    </source>
</evidence>
<proteinExistence type="predicted"/>
<evidence type="ECO:0000256" key="1">
    <source>
        <dbReference type="SAM" id="Phobius"/>
    </source>
</evidence>
<feature type="transmembrane region" description="Helical" evidence="1">
    <location>
        <begin position="12"/>
        <end position="29"/>
    </location>
</feature>
<keyword evidence="1" id="KW-0812">Transmembrane</keyword>
<keyword evidence="1" id="KW-0472">Membrane</keyword>
<dbReference type="OrthoDB" id="214372at2157"/>
<keyword evidence="3" id="KW-1185">Reference proteome</keyword>
<comment type="caution">
    <text evidence="2">The sequence shown here is derived from an EMBL/GenBank/DDBJ whole genome shotgun (WGS) entry which is preliminary data.</text>
</comment>
<dbReference type="AlphaFoldDB" id="A0A8J7YBA9"/>
<evidence type="ECO:0000313" key="3">
    <source>
        <dbReference type="Proteomes" id="UP000766550"/>
    </source>
</evidence>
<reference evidence="2 3" key="1">
    <citation type="submission" date="2021-06" db="EMBL/GenBank/DDBJ databases">
        <title>New haloarchaea isolates fom saline soil.</title>
        <authorList>
            <person name="Duran-Viseras A."/>
            <person name="Sanchez-Porro C.S."/>
            <person name="Ventosa A."/>
        </authorList>
    </citation>
    <scope>NUCLEOTIDE SEQUENCE [LARGE SCALE GENOMIC DNA]</scope>
    <source>
        <strain evidence="2 3">JCM 183640</strain>
    </source>
</reference>
<dbReference type="RefSeq" id="WP_162317189.1">
    <property type="nucleotide sequence ID" value="NZ_JAHQXF010000001.1"/>
</dbReference>
<dbReference type="EMBL" id="JAHQXF010000001">
    <property type="protein sequence ID" value="MBV0924111.1"/>
    <property type="molecule type" value="Genomic_DNA"/>
</dbReference>